<protein>
    <submittedName>
        <fullName evidence="1">Glucose-6-phosphate isomerase</fullName>
    </submittedName>
</protein>
<dbReference type="Proteomes" id="UP000281343">
    <property type="component" value="Unassembled WGS sequence"/>
</dbReference>
<reference evidence="1 2" key="1">
    <citation type="submission" date="2018-10" db="EMBL/GenBank/DDBJ databases">
        <authorList>
            <person name="Jung H.S."/>
            <person name="Jeon C.O."/>
        </authorList>
    </citation>
    <scope>NUCLEOTIDE SEQUENCE [LARGE SCALE GENOMIC DNA]</scope>
    <source>
        <strain evidence="1 2">MA-7-27</strain>
    </source>
</reference>
<accession>A0A3L9Y6A7</accession>
<evidence type="ECO:0000313" key="1">
    <source>
        <dbReference type="EMBL" id="RMA41873.1"/>
    </source>
</evidence>
<dbReference type="GO" id="GO:0016853">
    <property type="term" value="F:isomerase activity"/>
    <property type="evidence" value="ECO:0007669"/>
    <property type="project" value="UniProtKB-KW"/>
</dbReference>
<evidence type="ECO:0000313" key="2">
    <source>
        <dbReference type="Proteomes" id="UP000281343"/>
    </source>
</evidence>
<comment type="caution">
    <text evidence="1">The sequence shown here is derived from an EMBL/GenBank/DDBJ whole genome shotgun (WGS) entry which is preliminary data.</text>
</comment>
<organism evidence="1 2">
    <name type="scientific">Rhodophyticola porphyridii</name>
    <dbReference type="NCBI Taxonomy" id="1852017"/>
    <lineage>
        <taxon>Bacteria</taxon>
        <taxon>Pseudomonadati</taxon>
        <taxon>Pseudomonadota</taxon>
        <taxon>Alphaproteobacteria</taxon>
        <taxon>Rhodobacterales</taxon>
        <taxon>Roseobacteraceae</taxon>
        <taxon>Rhodophyticola</taxon>
    </lineage>
</organism>
<sequence>MFISAILASTFALAGCQLSNQDRANLGLLGGAAGGVLLADALDANPEMTIVAGVAGAAAGTMIARSTQQNRCAYATGDGRSVYYAACP</sequence>
<name>A0A3L9Y6A7_9RHOB</name>
<keyword evidence="2" id="KW-1185">Reference proteome</keyword>
<keyword evidence="1" id="KW-0413">Isomerase</keyword>
<gene>
    <name evidence="1" type="ORF">D9R08_12370</name>
</gene>
<proteinExistence type="predicted"/>
<dbReference type="EMBL" id="RCNT01000006">
    <property type="protein sequence ID" value="RMA41873.1"/>
    <property type="molecule type" value="Genomic_DNA"/>
</dbReference>
<dbReference type="AlphaFoldDB" id="A0A3L9Y6A7"/>